<proteinExistence type="predicted"/>
<dbReference type="InterPro" id="IPR058243">
    <property type="entry name" value="Phage_VG64"/>
</dbReference>
<accession>A0A8S5N4L3</accession>
<name>A0A8S5N4L3_9CAUD</name>
<protein>
    <submittedName>
        <fullName evidence="1">Uncharacterized protein</fullName>
    </submittedName>
</protein>
<dbReference type="EMBL" id="BK015055">
    <property type="protein sequence ID" value="DAD89202.1"/>
    <property type="molecule type" value="Genomic_DNA"/>
</dbReference>
<dbReference type="Pfam" id="PF25682">
    <property type="entry name" value="Phage_VG64"/>
    <property type="match status" value="1"/>
</dbReference>
<sequence length="136" mass="15130">MRGTNTKIKRVAAATLAGVMLAAPLSGCSEASRVRRNLNQEADNFNIQRRITVLNARTDKVLLEMEGTFSLSNNSDNELVVTCEVGEGKYQKHYIYLNDYTLYVVEDISGANVDPYHYELNIIPEMVGGVKVTSKK</sequence>
<organism evidence="1">
    <name type="scientific">Siphoviridae sp. ct5Px37</name>
    <dbReference type="NCBI Taxonomy" id="2826293"/>
    <lineage>
        <taxon>Viruses</taxon>
        <taxon>Duplodnaviria</taxon>
        <taxon>Heunggongvirae</taxon>
        <taxon>Uroviricota</taxon>
        <taxon>Caudoviricetes</taxon>
    </lineage>
</organism>
<reference evidence="1" key="1">
    <citation type="journal article" date="2021" name="Proc. Natl. Acad. Sci. U.S.A.">
        <title>A Catalog of Tens of Thousands of Viruses from Human Metagenomes Reveals Hidden Associations with Chronic Diseases.</title>
        <authorList>
            <person name="Tisza M.J."/>
            <person name="Buck C.B."/>
        </authorList>
    </citation>
    <scope>NUCLEOTIDE SEQUENCE</scope>
    <source>
        <strain evidence="1">Ct5Px37</strain>
    </source>
</reference>
<evidence type="ECO:0000313" key="1">
    <source>
        <dbReference type="EMBL" id="DAD89202.1"/>
    </source>
</evidence>